<evidence type="ECO:0000256" key="7">
    <source>
        <dbReference type="SAM" id="Phobius"/>
    </source>
</evidence>
<evidence type="ECO:0000256" key="3">
    <source>
        <dbReference type="ARBA" id="ARBA00022475"/>
    </source>
</evidence>
<protein>
    <submittedName>
        <fullName evidence="8">Putative permease</fullName>
    </submittedName>
</protein>
<dbReference type="Proteomes" id="UP000077407">
    <property type="component" value="Unassembled WGS sequence"/>
</dbReference>
<gene>
    <name evidence="8" type="ORF">WY13_01171</name>
</gene>
<comment type="similarity">
    <text evidence="2">Belongs to the UPF0718 family.</text>
</comment>
<keyword evidence="3" id="KW-1003">Cell membrane</keyword>
<feature type="transmembrane region" description="Helical" evidence="7">
    <location>
        <begin position="84"/>
        <end position="107"/>
    </location>
</feature>
<keyword evidence="6 7" id="KW-0472">Membrane</keyword>
<dbReference type="PANTHER" id="PTHR42775:SF1">
    <property type="entry name" value="PERMEASE RV2963-RELATED"/>
    <property type="match status" value="1"/>
</dbReference>
<evidence type="ECO:0000313" key="9">
    <source>
        <dbReference type="Proteomes" id="UP000077407"/>
    </source>
</evidence>
<dbReference type="GO" id="GO:0005886">
    <property type="term" value="C:plasma membrane"/>
    <property type="evidence" value="ECO:0007669"/>
    <property type="project" value="UniProtKB-SubCell"/>
</dbReference>
<keyword evidence="5 7" id="KW-1133">Transmembrane helix</keyword>
<reference evidence="8 9" key="1">
    <citation type="journal article" date="2015" name="Biotechnol. Bioeng.">
        <title>Genome sequence and phenotypic characterization of Caulobacter segnis.</title>
        <authorList>
            <person name="Patel S."/>
            <person name="Fletcher B."/>
            <person name="Scott D.C."/>
            <person name="Ely B."/>
        </authorList>
    </citation>
    <scope>NUCLEOTIDE SEQUENCE [LARGE SCALE GENOMIC DNA]</scope>
    <source>
        <strain evidence="8 9">ERI-2</strain>
    </source>
</reference>
<dbReference type="EMBL" id="LITT01000011">
    <property type="protein sequence ID" value="OAA90268.1"/>
    <property type="molecule type" value="Genomic_DNA"/>
</dbReference>
<evidence type="ECO:0000256" key="6">
    <source>
        <dbReference type="ARBA" id="ARBA00023136"/>
    </source>
</evidence>
<feature type="transmembrane region" description="Helical" evidence="7">
    <location>
        <begin position="21"/>
        <end position="45"/>
    </location>
</feature>
<feature type="transmembrane region" description="Helical" evidence="7">
    <location>
        <begin position="51"/>
        <end position="72"/>
    </location>
</feature>
<keyword evidence="4 7" id="KW-0812">Transmembrane</keyword>
<dbReference type="Pfam" id="PF03773">
    <property type="entry name" value="ArsP_1"/>
    <property type="match status" value="1"/>
</dbReference>
<sequence>MGKKVFWFKTRKINIGDYVASFTVFVAVAIGIPFYSNAAGVIPLVSKLTRAGVAMGTALSFMMAVTALSVPEMILLRRVLKPKLLAVFITIVGFGTVFTGHMFNFIIA</sequence>
<name>A0A170NJI1_9CLOT</name>
<evidence type="ECO:0000256" key="4">
    <source>
        <dbReference type="ARBA" id="ARBA00022692"/>
    </source>
</evidence>
<evidence type="ECO:0000256" key="5">
    <source>
        <dbReference type="ARBA" id="ARBA00022989"/>
    </source>
</evidence>
<proteinExistence type="inferred from homology"/>
<comment type="subcellular location">
    <subcellularLocation>
        <location evidence="1">Cell membrane</location>
        <topology evidence="1">Multi-pass membrane protein</topology>
    </subcellularLocation>
</comment>
<evidence type="ECO:0000256" key="1">
    <source>
        <dbReference type="ARBA" id="ARBA00004651"/>
    </source>
</evidence>
<organism evidence="8 9">
    <name type="scientific">Clostridium ljungdahlii</name>
    <dbReference type="NCBI Taxonomy" id="1538"/>
    <lineage>
        <taxon>Bacteria</taxon>
        <taxon>Bacillati</taxon>
        <taxon>Bacillota</taxon>
        <taxon>Clostridia</taxon>
        <taxon>Eubacteriales</taxon>
        <taxon>Clostridiaceae</taxon>
        <taxon>Clostridium</taxon>
    </lineage>
</organism>
<comment type="caution">
    <text evidence="8">The sequence shown here is derived from an EMBL/GenBank/DDBJ whole genome shotgun (WGS) entry which is preliminary data.</text>
</comment>
<evidence type="ECO:0000313" key="8">
    <source>
        <dbReference type="EMBL" id="OAA90268.1"/>
    </source>
</evidence>
<accession>A0A170NJI1</accession>
<evidence type="ECO:0000256" key="2">
    <source>
        <dbReference type="ARBA" id="ARBA00006386"/>
    </source>
</evidence>
<dbReference type="InterPro" id="IPR005524">
    <property type="entry name" value="DUF318"/>
</dbReference>
<dbReference type="AlphaFoldDB" id="A0A170NJI1"/>
<dbReference type="PATRIC" id="fig|1538.10.peg.70"/>
<dbReference type="PANTHER" id="PTHR42775">
    <property type="entry name" value="PERMEASE RV2963-RELATED"/>
    <property type="match status" value="1"/>
</dbReference>
<dbReference type="InterPro" id="IPR053166">
    <property type="entry name" value="UPF0718_permease"/>
</dbReference>